<proteinExistence type="predicted"/>
<feature type="transmembrane region" description="Helical" evidence="1">
    <location>
        <begin position="12"/>
        <end position="33"/>
    </location>
</feature>
<sequence length="69" mass="7076">MAVQTDEGSILLVKKLGGLLLVVLGFIVMAAGISTDSTGFVVLGTLVLVAGAILLALKIIRRNEAGPTR</sequence>
<dbReference type="AlphaFoldDB" id="A0A380W7I6"/>
<keyword evidence="1" id="KW-0812">Transmembrane</keyword>
<gene>
    <name evidence="2" type="ORF">NCTC12722_01796</name>
</gene>
<accession>A0A380W7I6</accession>
<evidence type="ECO:0000313" key="3">
    <source>
        <dbReference type="Proteomes" id="UP000254343"/>
    </source>
</evidence>
<dbReference type="Proteomes" id="UP000254343">
    <property type="component" value="Unassembled WGS sequence"/>
</dbReference>
<protein>
    <submittedName>
        <fullName evidence="2">Uncharacterized protein</fullName>
    </submittedName>
</protein>
<evidence type="ECO:0000256" key="1">
    <source>
        <dbReference type="SAM" id="Phobius"/>
    </source>
</evidence>
<reference evidence="2 3" key="1">
    <citation type="submission" date="2018-06" db="EMBL/GenBank/DDBJ databases">
        <authorList>
            <consortium name="Pathogen Informatics"/>
            <person name="Doyle S."/>
        </authorList>
    </citation>
    <scope>NUCLEOTIDE SEQUENCE [LARGE SCALE GENOMIC DNA]</scope>
    <source>
        <strain evidence="2 3">NCTC12722</strain>
    </source>
</reference>
<keyword evidence="1" id="KW-0472">Membrane</keyword>
<evidence type="ECO:0000313" key="2">
    <source>
        <dbReference type="EMBL" id="SUU84599.1"/>
    </source>
</evidence>
<dbReference type="RefSeq" id="WP_002715425.1">
    <property type="nucleotide sequence ID" value="NZ_UFSI01000001.1"/>
</dbReference>
<dbReference type="EMBL" id="UIGB01000001">
    <property type="protein sequence ID" value="SUU84599.1"/>
    <property type="molecule type" value="Genomic_DNA"/>
</dbReference>
<feature type="transmembrane region" description="Helical" evidence="1">
    <location>
        <begin position="39"/>
        <end position="60"/>
    </location>
</feature>
<organism evidence="2 3">
    <name type="scientific">Afipia felis</name>
    <name type="common">Cat scratch disease bacillus</name>
    <dbReference type="NCBI Taxonomy" id="1035"/>
    <lineage>
        <taxon>Bacteria</taxon>
        <taxon>Pseudomonadati</taxon>
        <taxon>Pseudomonadota</taxon>
        <taxon>Alphaproteobacteria</taxon>
        <taxon>Hyphomicrobiales</taxon>
        <taxon>Nitrobacteraceae</taxon>
        <taxon>Afipia</taxon>
    </lineage>
</organism>
<name>A0A380W7I6_AFIFE</name>
<keyword evidence="1" id="KW-1133">Transmembrane helix</keyword>